<comment type="caution">
    <text evidence="1">The sequence shown here is derived from an EMBL/GenBank/DDBJ whole genome shotgun (WGS) entry which is preliminary data.</text>
</comment>
<dbReference type="AlphaFoldDB" id="A0A816XWB5"/>
<gene>
    <name evidence="1" type="ORF">MBJ925_LOCUS31320</name>
    <name evidence="2" type="ORF">SMN809_LOCUS6548</name>
</gene>
<name>A0A816XWB5_9BILA</name>
<dbReference type="Proteomes" id="UP000663824">
    <property type="component" value="Unassembled WGS sequence"/>
</dbReference>
<evidence type="ECO:0000313" key="3">
    <source>
        <dbReference type="Proteomes" id="UP000663824"/>
    </source>
</evidence>
<reference evidence="1" key="1">
    <citation type="submission" date="2021-02" db="EMBL/GenBank/DDBJ databases">
        <authorList>
            <person name="Nowell W R."/>
        </authorList>
    </citation>
    <scope>NUCLEOTIDE SEQUENCE</scope>
</reference>
<sequence length="405" mass="46715">MIPDRLITSFKHKPFHLCALLSLFLLISLFFTYNLRYSICSKHILSDLTSFSSSKSIPTIARVIYLLLCENQAEINAYIDVLPSITADVIFFCWKENCFNTNFSMPSSIYTASWSRAASKDQPLVRTNSASNYILAHPRVFIINERQLNLSRKTTWTTARNLLYESALIEERRQGWRWAYFNFGDGDIDMACPRYQKFLNASHTNGDELIVAHLFRSLLNIQQASNNRTNIDPCFIFFDAFLLSASPAIGVIAGMEVPILFDGLLTQVVYHVDAMFNAFHRDALDFVLPYCPRYDASSWWKSQAILIYRSLCLYGHAIQFNAIQISAQKHRAYQRDNDPWKIDQDMNLVPLSFTSLKTYMKIERIVSALVLRHYSGWSLKLVSDECRDHHRYVNLVNCTVSGKKK</sequence>
<dbReference type="EMBL" id="CAJNRE010017162">
    <property type="protein sequence ID" value="CAF2151603.1"/>
    <property type="molecule type" value="Genomic_DNA"/>
</dbReference>
<accession>A0A816XWB5</accession>
<organism evidence="1 3">
    <name type="scientific">Rotaria magnacalcarata</name>
    <dbReference type="NCBI Taxonomy" id="392030"/>
    <lineage>
        <taxon>Eukaryota</taxon>
        <taxon>Metazoa</taxon>
        <taxon>Spiralia</taxon>
        <taxon>Gnathifera</taxon>
        <taxon>Rotifera</taxon>
        <taxon>Eurotatoria</taxon>
        <taxon>Bdelloidea</taxon>
        <taxon>Philodinida</taxon>
        <taxon>Philodinidae</taxon>
        <taxon>Rotaria</taxon>
    </lineage>
</organism>
<evidence type="ECO:0000313" key="2">
    <source>
        <dbReference type="EMBL" id="CAF3899256.1"/>
    </source>
</evidence>
<dbReference type="EMBL" id="CAJOBI010001782">
    <property type="protein sequence ID" value="CAF3899256.1"/>
    <property type="molecule type" value="Genomic_DNA"/>
</dbReference>
<protein>
    <submittedName>
        <fullName evidence="1">Uncharacterized protein</fullName>
    </submittedName>
</protein>
<evidence type="ECO:0000313" key="1">
    <source>
        <dbReference type="EMBL" id="CAF2151603.1"/>
    </source>
</evidence>
<dbReference type="Proteomes" id="UP000676336">
    <property type="component" value="Unassembled WGS sequence"/>
</dbReference>
<proteinExistence type="predicted"/>